<feature type="transmembrane region" description="Helical" evidence="1">
    <location>
        <begin position="143"/>
        <end position="163"/>
    </location>
</feature>
<evidence type="ECO:0000256" key="1">
    <source>
        <dbReference type="SAM" id="Phobius"/>
    </source>
</evidence>
<dbReference type="Pfam" id="PF10318">
    <property type="entry name" value="7TM_GPCR_Srh"/>
    <property type="match status" value="1"/>
</dbReference>
<proteinExistence type="predicted"/>
<keyword evidence="1" id="KW-1133">Transmembrane helix</keyword>
<feature type="transmembrane region" description="Helical" evidence="1">
    <location>
        <begin position="203"/>
        <end position="226"/>
    </location>
</feature>
<reference evidence="3" key="1">
    <citation type="submission" date="2024-02" db="UniProtKB">
        <authorList>
            <consortium name="WormBaseParasite"/>
        </authorList>
    </citation>
    <scope>IDENTIFICATION</scope>
</reference>
<keyword evidence="1" id="KW-0472">Membrane</keyword>
<evidence type="ECO:0000313" key="2">
    <source>
        <dbReference type="Proteomes" id="UP000887575"/>
    </source>
</evidence>
<feature type="transmembrane region" description="Helical" evidence="1">
    <location>
        <begin position="102"/>
        <end position="122"/>
    </location>
</feature>
<feature type="transmembrane region" description="Helical" evidence="1">
    <location>
        <begin position="20"/>
        <end position="41"/>
    </location>
</feature>
<protein>
    <submittedName>
        <fullName evidence="3">G protein-coupled receptor</fullName>
    </submittedName>
</protein>
<dbReference type="WBParaSite" id="MBELARI_LOCUS6092">
    <property type="protein sequence ID" value="MBELARI_LOCUS6092"/>
    <property type="gene ID" value="MBELARI_LOCUS6092"/>
</dbReference>
<feature type="transmembrane region" description="Helical" evidence="1">
    <location>
        <begin position="255"/>
        <end position="278"/>
    </location>
</feature>
<dbReference type="AlphaFoldDB" id="A0AAF3FGL2"/>
<feature type="transmembrane region" description="Helical" evidence="1">
    <location>
        <begin position="284"/>
        <end position="305"/>
    </location>
</feature>
<dbReference type="PANTHER" id="PTHR46891">
    <property type="entry name" value="SERPENTINE RECEPTOR, CLASS H-RELATED"/>
    <property type="match status" value="1"/>
</dbReference>
<organism evidence="2 3">
    <name type="scientific">Mesorhabditis belari</name>
    <dbReference type="NCBI Taxonomy" id="2138241"/>
    <lineage>
        <taxon>Eukaryota</taxon>
        <taxon>Metazoa</taxon>
        <taxon>Ecdysozoa</taxon>
        <taxon>Nematoda</taxon>
        <taxon>Chromadorea</taxon>
        <taxon>Rhabditida</taxon>
        <taxon>Rhabditina</taxon>
        <taxon>Rhabditomorpha</taxon>
        <taxon>Rhabditoidea</taxon>
        <taxon>Rhabditidae</taxon>
        <taxon>Mesorhabditinae</taxon>
        <taxon>Mesorhabditis</taxon>
    </lineage>
</organism>
<dbReference type="InterPro" id="IPR019422">
    <property type="entry name" value="7TM_GPCR_serpentine_rcpt_Srh"/>
</dbReference>
<keyword evidence="1" id="KW-0812">Transmembrane</keyword>
<name>A0AAF3FGL2_9BILA</name>
<evidence type="ECO:0000313" key="3">
    <source>
        <dbReference type="WBParaSite" id="MBELARI_LOCUS6092"/>
    </source>
</evidence>
<accession>A0AAF3FGL2</accession>
<sequence length="355" mass="40364">MFGDTSYNVSDFNLQPKFYLRLMSAFSCLGFPVNLLGLCVIFRYTPEHLKTIRCHVANQQLWATLQDFLLGFCIAPVFFLPMPAGCPTGFFATLSIPTEVQFCMAVLVMCLSFSSVSHVVLYKWQLILPNHHLCKLPAKLKMAVSSTLYFSVPIFCIFATDLFENQQEQKKLLAENYPIYEPVTKLPNSLVFYLPQFNKFTRFLMVFGAIFGFHIFLIGFLTWSSIVQKKALEKYLTSETDGNTKQYVKEIKVQLAVMMGTLLKPGIFIGLVIFVHIWNAQELIESAFFLVSISGLINTISMFCVEPNYRQAAKYLICKALGRDRGEKLSMDGVKYRTNEPPTPVNNSQVTILET</sequence>
<feature type="transmembrane region" description="Helical" evidence="1">
    <location>
        <begin position="61"/>
        <end position="82"/>
    </location>
</feature>
<keyword evidence="2" id="KW-1185">Reference proteome</keyword>
<dbReference type="Proteomes" id="UP000887575">
    <property type="component" value="Unassembled WGS sequence"/>
</dbReference>